<dbReference type="FunFam" id="2.60.40.60:FF:000185">
    <property type="entry name" value="Protocadherin 2 alpha c"/>
    <property type="match status" value="2"/>
</dbReference>
<evidence type="ECO:0000256" key="13">
    <source>
        <dbReference type="PROSITE-ProRule" id="PRU00043"/>
    </source>
</evidence>
<dbReference type="Pfam" id="PF00028">
    <property type="entry name" value="Cadherin"/>
    <property type="match status" value="15"/>
</dbReference>
<dbReference type="Proteomes" id="UP000518266">
    <property type="component" value="Unassembled WGS sequence"/>
</dbReference>
<protein>
    <recommendedName>
        <fullName evidence="12">Protocadherin gamma-C3</fullName>
    </recommendedName>
</protein>
<dbReference type="InterPro" id="IPR015919">
    <property type="entry name" value="Cadherin-like_sf"/>
</dbReference>
<organism evidence="16 17">
    <name type="scientific">Dissostichus mawsoni</name>
    <name type="common">Antarctic cod</name>
    <dbReference type="NCBI Taxonomy" id="36200"/>
    <lineage>
        <taxon>Eukaryota</taxon>
        <taxon>Metazoa</taxon>
        <taxon>Chordata</taxon>
        <taxon>Craniata</taxon>
        <taxon>Vertebrata</taxon>
        <taxon>Euteleostomi</taxon>
        <taxon>Actinopterygii</taxon>
        <taxon>Neopterygii</taxon>
        <taxon>Teleostei</taxon>
        <taxon>Neoteleostei</taxon>
        <taxon>Acanthomorphata</taxon>
        <taxon>Eupercaria</taxon>
        <taxon>Perciformes</taxon>
        <taxon>Notothenioidei</taxon>
        <taxon>Nototheniidae</taxon>
        <taxon>Dissostichus</taxon>
    </lineage>
</organism>
<dbReference type="InterPro" id="IPR032455">
    <property type="entry name" value="Cadherin_C"/>
</dbReference>
<comment type="caution">
    <text evidence="16">The sequence shown here is derived from an EMBL/GenBank/DDBJ whole genome shotgun (WGS) entry which is preliminary data.</text>
</comment>
<feature type="domain" description="Cadherin" evidence="15">
    <location>
        <begin position="87"/>
        <end position="193"/>
    </location>
</feature>
<evidence type="ECO:0000256" key="11">
    <source>
        <dbReference type="ARBA" id="ARBA00023180"/>
    </source>
</evidence>
<dbReference type="Gene3D" id="2.60.40.60">
    <property type="entry name" value="Cadherins"/>
    <property type="match status" value="18"/>
</dbReference>
<feature type="domain" description="Cadherin" evidence="15">
    <location>
        <begin position="1487"/>
        <end position="1596"/>
    </location>
</feature>
<evidence type="ECO:0000256" key="4">
    <source>
        <dbReference type="ARBA" id="ARBA00022692"/>
    </source>
</evidence>
<proteinExistence type="predicted"/>
<evidence type="ECO:0000313" key="16">
    <source>
        <dbReference type="EMBL" id="KAF3841369.1"/>
    </source>
</evidence>
<dbReference type="PROSITE" id="PS50268">
    <property type="entry name" value="CADHERIN_2"/>
    <property type="match status" value="18"/>
</dbReference>
<evidence type="ECO:0000259" key="15">
    <source>
        <dbReference type="PROSITE" id="PS50268"/>
    </source>
</evidence>
<dbReference type="FunFam" id="2.60.40.60:FF:000006">
    <property type="entry name" value="Protocadherin alpha 2"/>
    <property type="match status" value="3"/>
</dbReference>
<feature type="domain" description="Cadherin" evidence="15">
    <location>
        <begin position="2192"/>
        <end position="2295"/>
    </location>
</feature>
<keyword evidence="6" id="KW-0677">Repeat</keyword>
<dbReference type="GO" id="GO:0005509">
    <property type="term" value="F:calcium ion binding"/>
    <property type="evidence" value="ECO:0007669"/>
    <property type="project" value="UniProtKB-UniRule"/>
</dbReference>
<feature type="transmembrane region" description="Helical" evidence="14">
    <location>
        <begin position="750"/>
        <end position="775"/>
    </location>
</feature>
<keyword evidence="9 14" id="KW-1133">Transmembrane helix</keyword>
<comment type="subcellular location">
    <subcellularLocation>
        <location evidence="2">Cell membrane</location>
        <topology evidence="2">Single-pass type I membrane protein</topology>
    </subcellularLocation>
</comment>
<evidence type="ECO:0000256" key="6">
    <source>
        <dbReference type="ARBA" id="ARBA00022737"/>
    </source>
</evidence>
<keyword evidence="5" id="KW-0732">Signal</keyword>
<evidence type="ECO:0000256" key="2">
    <source>
        <dbReference type="ARBA" id="ARBA00004251"/>
    </source>
</evidence>
<sequence length="2590" mass="286234">MAAQKRVDARISLINAAVNHVRSHRCQFAVGSPYQVAQSICSVSQESKLSEHALRWMMDTQGAKKRQFWRWHTVCLFTLCTCFLDAVRGQIRYSIPEELEHGAFVGNIAEDLGLDLDKLSARRFRIVSGSKKQYVEVNLENGVLFVNERIDREELCEQSLSCSFHLQVVIENPLELYRVEMEILDVNDNSPSFPWTEFNLDISESATPGSRFPLESAQDLDVGSNSLRTYLLSVNEHFLLDIQTRSDGSKFAELVLQSPLDREQQSAHQMVLTAVDGGAPERSGTAQIDITVLDANDNAPVFDQSFYRVRLAENAPKGTVVIKLNASDLDEGPNADITYSFSGHAPIKVRQLFSVDSRTGEIKVKGVIDYEKARMHEIYVQAKDKGPSAVAVHCKVLVNVLDKNDNLPEVILTSVSTPVQEDAPPGTVIAVISVMDKDSGENGNVDCEIPHHVPFQLHSSFKNYYTLVTSDFLDREAMAEYNITLTARDMGSPPLFTRKTILVQVSDVNDNAPLFKQPSYTVYLTENNAPGASICSVTALDPDYGQNAYLSYSILEGDIRGMPVSTYVSINSDNGNIYALRSFDHEQLKNFQITIQAQDAGFPPLSNNVTVNIFILDQNDNAPVIVSPVVQNSSAPTAAVPKSADAGYLVSKISAVDADEGQNSRLFYQMLQATDPSLFSVALYTGEIRTIRQLVEKDPSRHRLVILVKDNGQPPLSATVSIILSVVDSLPDSQPDLGDLSLSPHHSPNFSLYLIVSLGAISFTFLVAIIVLVSVRRLKGRASSRESSFPSISCCCCCSSSESSTTEDVFKKSNLNVRMPAGAPGCAEANGNGALPQVYCYKMCLTPESSKSDFMFLKPCSPVMSVQQNNAKSTDYLTSGWSALDRNELANNRAASPNELKYASISNDWTLTKNQRNLAYKRYSSANMEGTLTRQQKYDALGFSCSVAPQYWTWGSHMNDCKISLQEGTLPHYSWTPKYTQPSSEAADYQHNVYIPGSTSDYSTLKLAPRGELDVYNTFSTFGKKKRFISNYEQSFDIDDSLITAFTFIALWGCALSITRYSIPEEMEEGSFVANLATDLGLDVRSLVQRSAKLDVIHSKNYLDINKETGELLIREKIDRENICMTKTTSCFLKMDVILENPIRIFNIELEIMDINDNAPVFRRKTMHLDISEATPPGERFSLTNAVDADVGANSIKTYYLSESKYFNIDIQTGSDGSKYVDLVLNGNLDREEQSVHNLILTAVDGGVPPRSGTASIVINVLDINDNAPLFSQPVFAVNLSENSAAGTLVLTLDATDLDEGTNAQLTYSYTLYTSEKTQELFSLDPNSGEIKVKGVIDYEESQSFEMHIQAQDGGVNPKSGHCKVTVFVTDLNDNYPEVTIKSVKSALTEDVAVGTLIAVVSVSDGDSGDNGKVELTLNQQESLPFLLNKSAEGYFELLVSKPLDREIVSKYDITLRVTDKGSPPLAENETITLEIHDVNDNAPTFPKSFYTIHVVENNQPGALLTSLSAFDPDLNENQYLVYFIMEKEIVNTSMSMLFSINPENGDLYALKTFDYEREREFLFHIEARDSGVPPLSSNVTVHIIILDQNDNKPLIVAPWRERGTVVEEVIPRSTDKGHLITKVIAIDADSEQNARVTYQLLQITDSTLFNLDQYNGEVRTTRMFSYRDPRQQRLVIVAKDNGDPSLSATVTIQISTVENVRSFSETTELPLEYDVFTDLNLYLVIGLGAVSFLLLITILVIIVLKCQKPNPKVIKIPQPNRNSVISRNSMISQRSSTIADSTLISSDAYWYSLFLAETRKGKVVVRQPIIPKGAGYFVSSIPRSIGPSETTDSRASTLEARFEPGAMGVRIQPEHTKPGNNVPFYFVIFSLFCGLSFGQLRYSVTEELENGALVGDVAHDLGLDIRKLSTRKIKVTSNSGKRYVIVNPKNGKLLVNERIDREALCDLSNTCLINLEVLVENPNEVHHVEVEIVDANDNAPQFPRDEYQLEITESALPGSRFQIENAEDPDIAQHKRPFALVSNKPSLNTKHIELVLKKPVDREQTPYHQFILSAVDGGTPEKTGTATINVRVLDSNDNVPTFDSSVYKVKLLENSAKDTLVIQLNASDLDEGTNGEVYYSFSSYTPERVRQMFSMNTNTGEIRVRSNVDYEETNSYEMYIQAMDKGPGAVAAHCKVVVEVVDVNDNVPQIVLSSLSSPVREDARADTVVALISVTDRDSGANKQVSLEIPAGLPFKIKSFRNYYTLVTSAFLDRETTAAYNVTLSATDGGNPPLSSQKTIQVDVADVNDNPPRFEQTSYTVYVGENNAPGASLCTVKAQDADIKENARITYTVLNDNNHGIPVTSYVSVKADTGEAYALRAFDYESLREFHFQVKAQDGGIPPLSRVATVYIYVMDQNDHAPLIVNPPGNGTRSLETVQKNAEPGVMVTKVVAYDADAGPNAWLVYVLETATDLDLFKVHEHTGEIRTTRRILEDNSTSFGLTVVVKDHGQPSLSSTATINVAVMEVPPKVAPDPKRIIRPHSTLLFSNVTLYLIVALSATTFVFLVTVVVLAIVRCHAYCTQPGSCSPCCVSQKPLPMGEQQRECCVG</sequence>
<feature type="domain" description="Cadherin" evidence="15">
    <location>
        <begin position="411"/>
        <end position="515"/>
    </location>
</feature>
<dbReference type="PANTHER" id="PTHR24028:SF304">
    <property type="entry name" value="PROTOCADHERIN-10"/>
    <property type="match status" value="1"/>
</dbReference>
<dbReference type="GO" id="GO:0005886">
    <property type="term" value="C:plasma membrane"/>
    <property type="evidence" value="ECO:0007669"/>
    <property type="project" value="UniProtKB-SubCell"/>
</dbReference>
<dbReference type="PRINTS" id="PR00205">
    <property type="entry name" value="CADHERIN"/>
</dbReference>
<dbReference type="FunFam" id="2.60.40.60:FF:000129">
    <property type="entry name" value="protocadherin alpha-C2 isoform X1"/>
    <property type="match status" value="1"/>
</dbReference>
<keyword evidence="10 14" id="KW-0472">Membrane</keyword>
<evidence type="ECO:0000256" key="14">
    <source>
        <dbReference type="SAM" id="Phobius"/>
    </source>
</evidence>
<evidence type="ECO:0000256" key="8">
    <source>
        <dbReference type="ARBA" id="ARBA00022889"/>
    </source>
</evidence>
<evidence type="ECO:0000256" key="5">
    <source>
        <dbReference type="ARBA" id="ARBA00022729"/>
    </source>
</evidence>
<dbReference type="FunFam" id="2.60.40.60:FF:000007">
    <property type="entry name" value="Protocadherin alpha 2"/>
    <property type="match status" value="1"/>
</dbReference>
<feature type="transmembrane region" description="Helical" evidence="14">
    <location>
        <begin position="1722"/>
        <end position="1745"/>
    </location>
</feature>
<feature type="domain" description="Cadherin" evidence="15">
    <location>
        <begin position="2296"/>
        <end position="2405"/>
    </location>
</feature>
<dbReference type="PANTHER" id="PTHR24028">
    <property type="entry name" value="CADHERIN-87A"/>
    <property type="match status" value="1"/>
</dbReference>
<dbReference type="FunFam" id="2.60.40.60:FF:000001">
    <property type="entry name" value="Protocadherin alpha 2"/>
    <property type="match status" value="3"/>
</dbReference>
<evidence type="ECO:0000256" key="10">
    <source>
        <dbReference type="ARBA" id="ARBA00023136"/>
    </source>
</evidence>
<evidence type="ECO:0000256" key="3">
    <source>
        <dbReference type="ARBA" id="ARBA00022475"/>
    </source>
</evidence>
<keyword evidence="11" id="KW-0325">Glycoprotein</keyword>
<dbReference type="SUPFAM" id="SSF49313">
    <property type="entry name" value="Cadherin-like"/>
    <property type="match status" value="18"/>
</dbReference>
<dbReference type="FunFam" id="2.60.40.60:FF:000002">
    <property type="entry name" value="Protocadherin alpha 2"/>
    <property type="match status" value="3"/>
</dbReference>
<evidence type="ECO:0000256" key="9">
    <source>
        <dbReference type="ARBA" id="ARBA00022989"/>
    </source>
</evidence>
<dbReference type="GO" id="GO:0009653">
    <property type="term" value="P:anatomical structure morphogenesis"/>
    <property type="evidence" value="ECO:0007669"/>
    <property type="project" value="UniProtKB-ARBA"/>
</dbReference>
<dbReference type="InterPro" id="IPR002126">
    <property type="entry name" value="Cadherin-like_dom"/>
</dbReference>
<evidence type="ECO:0000313" key="17">
    <source>
        <dbReference type="Proteomes" id="UP000518266"/>
    </source>
</evidence>
<dbReference type="InterPro" id="IPR050174">
    <property type="entry name" value="Protocadherin/Cadherin-CA"/>
</dbReference>
<name>A0A7J5XXW3_DISMA</name>
<dbReference type="GO" id="GO:0007156">
    <property type="term" value="P:homophilic cell adhesion via plasma membrane adhesion molecules"/>
    <property type="evidence" value="ECO:0007669"/>
    <property type="project" value="InterPro"/>
</dbReference>
<dbReference type="PROSITE" id="PS00232">
    <property type="entry name" value="CADHERIN_1"/>
    <property type="match status" value="9"/>
</dbReference>
<feature type="domain" description="Cadherin" evidence="15">
    <location>
        <begin position="1272"/>
        <end position="1379"/>
    </location>
</feature>
<feature type="domain" description="Cadherin" evidence="15">
    <location>
        <begin position="194"/>
        <end position="302"/>
    </location>
</feature>
<reference evidence="16 17" key="1">
    <citation type="submission" date="2020-03" db="EMBL/GenBank/DDBJ databases">
        <title>Dissostichus mawsoni Genome sequencing and assembly.</title>
        <authorList>
            <person name="Park H."/>
        </authorList>
    </citation>
    <scope>NUCLEOTIDE SEQUENCE [LARGE SCALE GENOMIC DNA]</scope>
    <source>
        <strain evidence="16">DM0001</strain>
        <tissue evidence="16">Muscle</tissue>
    </source>
</reference>
<dbReference type="CDD" id="cd11304">
    <property type="entry name" value="Cadherin_repeat"/>
    <property type="match status" value="17"/>
</dbReference>
<feature type="domain" description="Cadherin" evidence="15">
    <location>
        <begin position="303"/>
        <end position="410"/>
    </location>
</feature>
<dbReference type="InterPro" id="IPR020894">
    <property type="entry name" value="Cadherin_CS"/>
</dbReference>
<feature type="domain" description="Cadherin" evidence="15">
    <location>
        <begin position="516"/>
        <end position="625"/>
    </location>
</feature>
<accession>A0A7J5XXW3</accession>
<feature type="domain" description="Cadherin" evidence="15">
    <location>
        <begin position="2084"/>
        <end position="2191"/>
    </location>
</feature>
<feature type="domain" description="Cadherin" evidence="15">
    <location>
        <begin position="1984"/>
        <end position="2083"/>
    </location>
</feature>
<feature type="domain" description="Cadherin" evidence="15">
    <location>
        <begin position="1611"/>
        <end position="1713"/>
    </location>
</feature>
<feature type="domain" description="Cadherin" evidence="15">
    <location>
        <begin position="2418"/>
        <end position="2516"/>
    </location>
</feature>
<keyword evidence="7 13" id="KW-0106">Calcium</keyword>
<gene>
    <name evidence="16" type="ORF">F7725_007231</name>
</gene>
<feature type="domain" description="Cadherin" evidence="15">
    <location>
        <begin position="1380"/>
        <end position="1486"/>
    </location>
</feature>
<feature type="domain" description="Cadherin" evidence="15">
    <location>
        <begin position="632"/>
        <end position="737"/>
    </location>
</feature>
<keyword evidence="3" id="KW-1003">Cell membrane</keyword>
<feature type="transmembrane region" description="Helical" evidence="14">
    <location>
        <begin position="1042"/>
        <end position="1063"/>
    </location>
</feature>
<feature type="domain" description="Cadherin" evidence="15">
    <location>
        <begin position="1163"/>
        <end position="1271"/>
    </location>
</feature>
<feature type="transmembrane region" description="Helical" evidence="14">
    <location>
        <begin position="1863"/>
        <end position="1881"/>
    </location>
</feature>
<dbReference type="OrthoDB" id="6252479at2759"/>
<keyword evidence="4 14" id="KW-0812">Transmembrane</keyword>
<feature type="transmembrane region" description="Helical" evidence="14">
    <location>
        <begin position="2531"/>
        <end position="2556"/>
    </location>
</feature>
<comment type="function">
    <text evidence="1">Potential calcium-dependent cell-adhesion protein. May be involved in the establishment and maintenance of specific neuronal connections in the brain.</text>
</comment>
<dbReference type="EMBL" id="JAAKFY010000020">
    <property type="protein sequence ID" value="KAF3841369.1"/>
    <property type="molecule type" value="Genomic_DNA"/>
</dbReference>
<feature type="domain" description="Cadherin" evidence="15">
    <location>
        <begin position="1055"/>
        <end position="1162"/>
    </location>
</feature>
<evidence type="ECO:0000256" key="12">
    <source>
        <dbReference type="ARBA" id="ARBA00074462"/>
    </source>
</evidence>
<feature type="domain" description="Cadherin" evidence="15">
    <location>
        <begin position="1927"/>
        <end position="1983"/>
    </location>
</feature>
<dbReference type="FunFam" id="2.60.40.60:FF:000004">
    <property type="entry name" value="Protocadherin 1 gamma 2"/>
    <property type="match status" value="3"/>
</dbReference>
<dbReference type="FunFam" id="2.60.40.60:FF:000018">
    <property type="entry name" value="Protocadherin gamma c3"/>
    <property type="match status" value="2"/>
</dbReference>
<dbReference type="SMART" id="SM00112">
    <property type="entry name" value="CA"/>
    <property type="match status" value="17"/>
</dbReference>
<dbReference type="Pfam" id="PF16492">
    <property type="entry name" value="Cadherin_C_2"/>
    <property type="match status" value="1"/>
</dbReference>
<evidence type="ECO:0000256" key="1">
    <source>
        <dbReference type="ARBA" id="ARBA00003436"/>
    </source>
</evidence>
<keyword evidence="8" id="KW-0130">Cell adhesion</keyword>
<dbReference type="InterPro" id="IPR013164">
    <property type="entry name" value="Cadherin_N"/>
</dbReference>
<keyword evidence="17" id="KW-1185">Reference proteome</keyword>
<dbReference type="Pfam" id="PF08266">
    <property type="entry name" value="Cadherin_2"/>
    <property type="match status" value="3"/>
</dbReference>
<evidence type="ECO:0000256" key="7">
    <source>
        <dbReference type="ARBA" id="ARBA00022837"/>
    </source>
</evidence>